<dbReference type="RefSeq" id="WP_123882934.1">
    <property type="nucleotide sequence ID" value="NZ_RPFZ01000001.1"/>
</dbReference>
<dbReference type="Pfam" id="PF00572">
    <property type="entry name" value="Ribosomal_L13"/>
    <property type="match status" value="1"/>
</dbReference>
<reference evidence="8 9" key="1">
    <citation type="submission" date="2018-11" db="EMBL/GenBank/DDBJ databases">
        <title>Erythrobacter spongiae sp. nov., isolated from a marine sponge.</title>
        <authorList>
            <person name="Zhuang L."/>
            <person name="Luo L."/>
        </authorList>
    </citation>
    <scope>NUCLEOTIDE SEQUENCE [LARGE SCALE GENOMIC DNA]</scope>
    <source>
        <strain evidence="8 9">HN-E23</strain>
    </source>
</reference>
<dbReference type="HAMAP" id="MF_01366">
    <property type="entry name" value="Ribosomal_uL13"/>
    <property type="match status" value="1"/>
</dbReference>
<dbReference type="Proteomes" id="UP000275232">
    <property type="component" value="Unassembled WGS sequence"/>
</dbReference>
<evidence type="ECO:0000256" key="6">
    <source>
        <dbReference type="HAMAP-Rule" id="MF_01366"/>
    </source>
</evidence>
<accession>A0A3N5DM25</accession>
<evidence type="ECO:0000256" key="1">
    <source>
        <dbReference type="ARBA" id="ARBA00006227"/>
    </source>
</evidence>
<gene>
    <name evidence="6" type="primary">rplM</name>
    <name evidence="8" type="ORF">EG799_07185</name>
</gene>
<dbReference type="GO" id="GO:0006412">
    <property type="term" value="P:translation"/>
    <property type="evidence" value="ECO:0007669"/>
    <property type="project" value="UniProtKB-UniRule"/>
</dbReference>
<feature type="region of interest" description="Disordered" evidence="7">
    <location>
        <begin position="132"/>
        <end position="159"/>
    </location>
</feature>
<evidence type="ECO:0000256" key="5">
    <source>
        <dbReference type="ARBA" id="ARBA00035201"/>
    </source>
</evidence>
<evidence type="ECO:0000256" key="3">
    <source>
        <dbReference type="ARBA" id="ARBA00022980"/>
    </source>
</evidence>
<evidence type="ECO:0000256" key="4">
    <source>
        <dbReference type="ARBA" id="ARBA00023274"/>
    </source>
</evidence>
<dbReference type="EMBL" id="RPFZ01000001">
    <property type="protein sequence ID" value="RPF72742.1"/>
    <property type="molecule type" value="Genomic_DNA"/>
</dbReference>
<organism evidence="8 9">
    <name type="scientific">Aurantiacibacter spongiae</name>
    <dbReference type="NCBI Taxonomy" id="2488860"/>
    <lineage>
        <taxon>Bacteria</taxon>
        <taxon>Pseudomonadati</taxon>
        <taxon>Pseudomonadota</taxon>
        <taxon>Alphaproteobacteria</taxon>
        <taxon>Sphingomonadales</taxon>
        <taxon>Erythrobacteraceae</taxon>
        <taxon>Aurantiacibacter</taxon>
    </lineage>
</organism>
<dbReference type="Gene3D" id="3.90.1180.10">
    <property type="entry name" value="Ribosomal protein L13"/>
    <property type="match status" value="1"/>
</dbReference>
<evidence type="ECO:0000256" key="7">
    <source>
        <dbReference type="SAM" id="MobiDB-lite"/>
    </source>
</evidence>
<keyword evidence="9" id="KW-1185">Reference proteome</keyword>
<dbReference type="InterPro" id="IPR005822">
    <property type="entry name" value="Ribosomal_uL13"/>
</dbReference>
<dbReference type="PANTHER" id="PTHR11545">
    <property type="entry name" value="RIBOSOMAL PROTEIN L13"/>
    <property type="match status" value="1"/>
</dbReference>
<protein>
    <recommendedName>
        <fullName evidence="5 6">Large ribosomal subunit protein uL13</fullName>
    </recommendedName>
</protein>
<dbReference type="SUPFAM" id="SSF52161">
    <property type="entry name" value="Ribosomal protein L13"/>
    <property type="match status" value="1"/>
</dbReference>
<dbReference type="OrthoDB" id="9801330at2"/>
<comment type="function">
    <text evidence="6">This protein is one of the early assembly proteins of the 50S ribosomal subunit, although it is not seen to bind rRNA by itself. It is important during the early stages of 50S assembly.</text>
</comment>
<keyword evidence="4 6" id="KW-0687">Ribonucleoprotein</keyword>
<dbReference type="InterPro" id="IPR005823">
    <property type="entry name" value="Ribosomal_uL13_bac-type"/>
</dbReference>
<evidence type="ECO:0000313" key="8">
    <source>
        <dbReference type="EMBL" id="RPF72742.1"/>
    </source>
</evidence>
<dbReference type="FunFam" id="3.90.1180.10:FF:000001">
    <property type="entry name" value="50S ribosomal protein L13"/>
    <property type="match status" value="1"/>
</dbReference>
<dbReference type="GO" id="GO:0017148">
    <property type="term" value="P:negative regulation of translation"/>
    <property type="evidence" value="ECO:0007669"/>
    <property type="project" value="TreeGrafter"/>
</dbReference>
<evidence type="ECO:0000313" key="9">
    <source>
        <dbReference type="Proteomes" id="UP000275232"/>
    </source>
</evidence>
<dbReference type="PANTHER" id="PTHR11545:SF2">
    <property type="entry name" value="LARGE RIBOSOMAL SUBUNIT PROTEIN UL13M"/>
    <property type="match status" value="1"/>
</dbReference>
<dbReference type="GO" id="GO:0003735">
    <property type="term" value="F:structural constituent of ribosome"/>
    <property type="evidence" value="ECO:0007669"/>
    <property type="project" value="InterPro"/>
</dbReference>
<dbReference type="PIRSF" id="PIRSF002181">
    <property type="entry name" value="Ribosomal_L13"/>
    <property type="match status" value="1"/>
</dbReference>
<name>A0A3N5DM25_9SPHN</name>
<proteinExistence type="inferred from homology"/>
<dbReference type="InterPro" id="IPR036899">
    <property type="entry name" value="Ribosomal_uL13_sf"/>
</dbReference>
<evidence type="ECO:0000256" key="2">
    <source>
        <dbReference type="ARBA" id="ARBA00011838"/>
    </source>
</evidence>
<dbReference type="NCBIfam" id="TIGR01066">
    <property type="entry name" value="rplM_bact"/>
    <property type="match status" value="1"/>
</dbReference>
<dbReference type="GO" id="GO:0022625">
    <property type="term" value="C:cytosolic large ribosomal subunit"/>
    <property type="evidence" value="ECO:0007669"/>
    <property type="project" value="TreeGrafter"/>
</dbReference>
<dbReference type="AlphaFoldDB" id="A0A3N5DM25"/>
<sequence length="159" mass="17718">MKALHKTTRSIKPAEVEKKWHLIDAEGLVVGRLATIVAKILRGKHKPSFTPHVDCGDHVVILNADKVRFTGNKAEKKVYYKHTGYPGGLKEVTADKVLAGRFPERVLEKAIERMIPTGPLGRAQMKNLHLYNGTEHPHSGQNPETLDVASMNRKNKVTV</sequence>
<comment type="caution">
    <text evidence="8">The sequence shown here is derived from an EMBL/GenBank/DDBJ whole genome shotgun (WGS) entry which is preliminary data.</text>
</comment>
<dbReference type="CDD" id="cd00392">
    <property type="entry name" value="Ribosomal_L13"/>
    <property type="match status" value="1"/>
</dbReference>
<comment type="similarity">
    <text evidence="1 6">Belongs to the universal ribosomal protein uL13 family.</text>
</comment>
<comment type="subunit">
    <text evidence="2 6">Part of the 50S ribosomal subunit.</text>
</comment>
<keyword evidence="3 6" id="KW-0689">Ribosomal protein</keyword>
<dbReference type="GO" id="GO:0003729">
    <property type="term" value="F:mRNA binding"/>
    <property type="evidence" value="ECO:0007669"/>
    <property type="project" value="UniProtKB-ARBA"/>
</dbReference>